<comment type="similarity">
    <text evidence="1">Belongs to the glycosyl hydrolase 2 family.</text>
</comment>
<keyword evidence="9" id="KW-1185">Reference proteome</keyword>
<feature type="domain" description="Glycoside hydrolase family 2 catalytic" evidence="6">
    <location>
        <begin position="355"/>
        <end position="477"/>
    </location>
</feature>
<dbReference type="Pfam" id="PF02837">
    <property type="entry name" value="Glyco_hydro_2_N"/>
    <property type="match status" value="1"/>
</dbReference>
<dbReference type="Pfam" id="PF00703">
    <property type="entry name" value="Glyco_hydro_2"/>
    <property type="match status" value="1"/>
</dbReference>
<dbReference type="InterPro" id="IPR017853">
    <property type="entry name" value="GH"/>
</dbReference>
<evidence type="ECO:0000256" key="4">
    <source>
        <dbReference type="SAM" id="SignalP"/>
    </source>
</evidence>
<dbReference type="Gene3D" id="2.60.120.260">
    <property type="entry name" value="Galactose-binding domain-like"/>
    <property type="match status" value="2"/>
</dbReference>
<dbReference type="SUPFAM" id="SSF49303">
    <property type="entry name" value="beta-Galactosidase/glucuronidase domain"/>
    <property type="match status" value="1"/>
</dbReference>
<dbReference type="EMBL" id="NIGF01000011">
    <property type="protein sequence ID" value="PQV63506.1"/>
    <property type="molecule type" value="Genomic_DNA"/>
</dbReference>
<dbReference type="InterPro" id="IPR051913">
    <property type="entry name" value="GH2_Domain-Containing"/>
</dbReference>
<evidence type="ECO:0000259" key="5">
    <source>
        <dbReference type="Pfam" id="PF00703"/>
    </source>
</evidence>
<comment type="caution">
    <text evidence="8">The sequence shown here is derived from an EMBL/GenBank/DDBJ whole genome shotgun (WGS) entry which is preliminary data.</text>
</comment>
<evidence type="ECO:0000259" key="6">
    <source>
        <dbReference type="Pfam" id="PF02836"/>
    </source>
</evidence>
<dbReference type="GO" id="GO:0005975">
    <property type="term" value="P:carbohydrate metabolic process"/>
    <property type="evidence" value="ECO:0007669"/>
    <property type="project" value="InterPro"/>
</dbReference>
<feature type="chain" id="PRO_5015779757" evidence="4">
    <location>
        <begin position="26"/>
        <end position="747"/>
    </location>
</feature>
<gene>
    <name evidence="8" type="ORF">B1R32_11167</name>
</gene>
<keyword evidence="2 8" id="KW-0378">Hydrolase</keyword>
<dbReference type="InterPro" id="IPR006102">
    <property type="entry name" value="Ig-like_GH2"/>
</dbReference>
<feature type="domain" description="Glycosyl hydrolases family 2 sugar binding" evidence="7">
    <location>
        <begin position="106"/>
        <end position="186"/>
    </location>
</feature>
<keyword evidence="3" id="KW-0326">Glycosidase</keyword>
<feature type="signal peptide" evidence="4">
    <location>
        <begin position="1"/>
        <end position="25"/>
    </location>
</feature>
<evidence type="ECO:0000256" key="3">
    <source>
        <dbReference type="ARBA" id="ARBA00023295"/>
    </source>
</evidence>
<dbReference type="Pfam" id="PF02836">
    <property type="entry name" value="Glyco_hydro_2_C"/>
    <property type="match status" value="1"/>
</dbReference>
<dbReference type="InterPro" id="IPR036156">
    <property type="entry name" value="Beta-gal/glucu_dom_sf"/>
</dbReference>
<evidence type="ECO:0000313" key="9">
    <source>
        <dbReference type="Proteomes" id="UP000237684"/>
    </source>
</evidence>
<dbReference type="InterPro" id="IPR008979">
    <property type="entry name" value="Galactose-bd-like_sf"/>
</dbReference>
<dbReference type="Proteomes" id="UP000237684">
    <property type="component" value="Unassembled WGS sequence"/>
</dbReference>
<dbReference type="InParanoid" id="A0A2S8SRV4"/>
<accession>A0A2S8SRV4</accession>
<name>A0A2S8SRV4_9BACT</name>
<dbReference type="SUPFAM" id="SSF51445">
    <property type="entry name" value="(Trans)glycosidases"/>
    <property type="match status" value="1"/>
</dbReference>
<feature type="domain" description="Glycoside hydrolase family 2 immunoglobulin-like beta-sandwich" evidence="5">
    <location>
        <begin position="221"/>
        <end position="311"/>
    </location>
</feature>
<dbReference type="SUPFAM" id="SSF49785">
    <property type="entry name" value="Galactose-binding domain-like"/>
    <property type="match status" value="2"/>
</dbReference>
<dbReference type="PANTHER" id="PTHR42732:SF2">
    <property type="entry name" value="BETA-MANNOSIDASE"/>
    <property type="match status" value="1"/>
</dbReference>
<dbReference type="GO" id="GO:0004553">
    <property type="term" value="F:hydrolase activity, hydrolyzing O-glycosyl compounds"/>
    <property type="evidence" value="ECO:0007669"/>
    <property type="project" value="InterPro"/>
</dbReference>
<dbReference type="AlphaFoldDB" id="A0A2S8SRV4"/>
<protein>
    <submittedName>
        <fullName evidence="8">Glycosyl hydrolases family 2, TIM barrel domain</fullName>
    </submittedName>
</protein>
<reference evidence="8 9" key="1">
    <citation type="journal article" date="2018" name="Syst. Appl. Microbiol.">
        <title>Abditibacterium utsteinense sp. nov., the first cultivated member of candidate phylum FBP, isolated from ice-free Antarctic soil samples.</title>
        <authorList>
            <person name="Tahon G."/>
            <person name="Tytgat B."/>
            <person name="Lebbe L."/>
            <person name="Carlier A."/>
            <person name="Willems A."/>
        </authorList>
    </citation>
    <scope>NUCLEOTIDE SEQUENCE [LARGE SCALE GENOMIC DNA]</scope>
    <source>
        <strain evidence="8 9">LMG 29911</strain>
    </source>
</reference>
<dbReference type="RefSeq" id="WP_106380388.1">
    <property type="nucleotide sequence ID" value="NZ_NIGF01000011.1"/>
</dbReference>
<evidence type="ECO:0000256" key="2">
    <source>
        <dbReference type="ARBA" id="ARBA00022801"/>
    </source>
</evidence>
<dbReference type="InterPro" id="IPR006104">
    <property type="entry name" value="Glyco_hydro_2_N"/>
</dbReference>
<evidence type="ECO:0000259" key="7">
    <source>
        <dbReference type="Pfam" id="PF02837"/>
    </source>
</evidence>
<dbReference type="OrthoDB" id="9762066at2"/>
<organism evidence="8 9">
    <name type="scientific">Abditibacterium utsteinense</name>
    <dbReference type="NCBI Taxonomy" id="1960156"/>
    <lineage>
        <taxon>Bacteria</taxon>
        <taxon>Pseudomonadati</taxon>
        <taxon>Abditibacteriota</taxon>
        <taxon>Abditibacteriia</taxon>
        <taxon>Abditibacteriales</taxon>
        <taxon>Abditibacteriaceae</taxon>
        <taxon>Abditibacterium</taxon>
    </lineage>
</organism>
<evidence type="ECO:0000256" key="1">
    <source>
        <dbReference type="ARBA" id="ARBA00007401"/>
    </source>
</evidence>
<keyword evidence="4" id="KW-0732">Signal</keyword>
<dbReference type="Gene3D" id="3.20.20.80">
    <property type="entry name" value="Glycosidases"/>
    <property type="match status" value="1"/>
</dbReference>
<dbReference type="Gene3D" id="2.60.40.10">
    <property type="entry name" value="Immunoglobulins"/>
    <property type="match status" value="1"/>
</dbReference>
<evidence type="ECO:0000313" key="8">
    <source>
        <dbReference type="EMBL" id="PQV63506.1"/>
    </source>
</evidence>
<sequence length="747" mass="82141">MKNQIQFLAIPAFLGIIAFCTPSQAQWQPAPSALKTQWAQQVSPQNALPEYPRPQMTRKNWQSLNGLWFYGLSAAASSAAPAAMSGKILVPFPYESSLSGIGKPSPVTQKVWYKRTFSVPAAWKGQKILLHFGAVNYDCSVRLNGKTLGSHQGGYDAFDFDISSSLKAGQNELVVSAKNPIATDVLDAQVVGKQRVTPGGIFYTGATGIWQSVWLEPVPKAYIKALKITPDVDASLLRLTVNSNGSLPVKVTALALGKVVATVQGKANAELRIPIKNAKLWSPNSPFLYNLKVDLGQGKPVDSVTSYAAMRKISLGKDAQNRTRIFLNNKFVFQVGALDQGYWPDGIYTAPTDAALKYDIQIAKNLGWNMLRKHAKVEPARWYYHADKMGMLVWQDMPQMFGGREGALSNRAKTQFDTEWREIMTENHNFPSIVVWTTFNEGMGQHDTERVVANTKAFDPSRLVNSASGWVDKNVGDMHDTHDYPGPGSKEPEAKRAAVNGEFGGITMNVPGHRWINNADVMGYGATLQSGWLATKRYQALLKNAYALKENRGTSAVVYTQLTDVEQEINGLLTYDRAVIKTDVKIVAAANKGQFLPLPPNPNPELVPTADEEPIDWQFTTEQPANNWFAPDFNDAAWKTGAAPFGHDIGNARTQWTSSDLWIRRQFTLPGVIPARLNLRVRHDDAAEIYVNGVLAATLPDYNNDYKEVPMSEAARATLQPGQNSFAVHVHQTVGGQGIDVGIVAAR</sequence>
<dbReference type="InterPro" id="IPR013783">
    <property type="entry name" value="Ig-like_fold"/>
</dbReference>
<dbReference type="InterPro" id="IPR006103">
    <property type="entry name" value="Glyco_hydro_2_cat"/>
</dbReference>
<dbReference type="PANTHER" id="PTHR42732">
    <property type="entry name" value="BETA-GALACTOSIDASE"/>
    <property type="match status" value="1"/>
</dbReference>
<proteinExistence type="inferred from homology"/>